<comment type="similarity">
    <text evidence="1">Belongs to the UPF0252 family.</text>
</comment>
<dbReference type="Gene3D" id="3.10.620.30">
    <property type="match status" value="1"/>
</dbReference>
<sequence>MESKAKILTLIVLGILIGSGINQYINDKDLDGVPNENDAFPNDATEWEDYDGDGIGNNADLDDDNDGYNDTEDFFPNNATEHEDNDLDGIGNNADLDDDNDGYEDTEDINPLNDLALNFNLEWIELIDKQNNRADTPVIFYLYQNNESIHLFDNDNKPWRVPWQERFYLNSTFEVNIPDNIEIHTFTLIAVNYKFRSAEEFDISDSNDSYRKIINYNLSTNSWENGNNGTIDGTLDNLNENNDARMFIEIETYNFGYLKSYSWKFNNVDYQISYNFDPTTYSFYKSQPHLIKEYEDYISFVTIDELAIIEIGLKLREISQEKGFDNLTEVNFVMSFTQSLKYSEDNVTSGVGEYPRYPIETLIDQTGDCEDTSALLISLLESLGYEAAMILIPEAWDGYGHAAVGVSIEGASGVNYILNEKQDNEVSYYYAETTAPGWKLGEIPDLDSNEAYVYEV</sequence>
<evidence type="ECO:0000259" key="3">
    <source>
        <dbReference type="Pfam" id="PF04473"/>
    </source>
</evidence>
<evidence type="ECO:0000313" key="4">
    <source>
        <dbReference type="EMBL" id="OIR22609.1"/>
    </source>
</evidence>
<dbReference type="PANTHER" id="PTHR39327">
    <property type="match status" value="1"/>
</dbReference>
<dbReference type="GO" id="GO:0005509">
    <property type="term" value="F:calcium ion binding"/>
    <property type="evidence" value="ECO:0007669"/>
    <property type="project" value="InterPro"/>
</dbReference>
<feature type="domain" description="Transglutaminase-like" evidence="3">
    <location>
        <begin position="336"/>
        <end position="434"/>
    </location>
</feature>
<dbReference type="Pfam" id="PF04473">
    <property type="entry name" value="DUF553"/>
    <property type="match status" value="1"/>
</dbReference>
<feature type="region of interest" description="Disordered" evidence="2">
    <location>
        <begin position="71"/>
        <end position="94"/>
    </location>
</feature>
<proteinExistence type="inferred from homology"/>
<dbReference type="InterPro" id="IPR007562">
    <property type="entry name" value="Transglutaminase-like_domain"/>
</dbReference>
<dbReference type="SUPFAM" id="SSF103647">
    <property type="entry name" value="TSP type-3 repeat"/>
    <property type="match status" value="1"/>
</dbReference>
<evidence type="ECO:0000313" key="5">
    <source>
        <dbReference type="Proteomes" id="UP000183615"/>
    </source>
</evidence>
<gene>
    <name evidence="4" type="ORF">BET99_04045</name>
</gene>
<organism evidence="4 5">
    <name type="scientific">Marine Group III euryarchaeote CG-Epi2</name>
    <dbReference type="NCBI Taxonomy" id="1888996"/>
    <lineage>
        <taxon>Archaea</taxon>
        <taxon>Methanobacteriati</taxon>
        <taxon>Thermoplasmatota</taxon>
        <taxon>Thermoplasmata</taxon>
        <taxon>Candidatus Thermoprofundales</taxon>
    </lineage>
</organism>
<dbReference type="InterPro" id="IPR010319">
    <property type="entry name" value="Transglutaminase-like_Cys_pept"/>
</dbReference>
<reference evidence="4 5" key="1">
    <citation type="submission" date="2016-08" db="EMBL/GenBank/DDBJ databases">
        <title>New Insights into Marine Group III Euryarchaeota, from dark to light.</title>
        <authorList>
            <person name="Haro-Moreno J.M."/>
            <person name="Rodriguez-Valera F."/>
            <person name="Lopez-Garcia P."/>
            <person name="Moreira D."/>
            <person name="Martin-Cuadrado A.B."/>
        </authorList>
    </citation>
    <scope>NUCLEOTIDE SEQUENCE [LARGE SCALE GENOMIC DNA]</scope>
    <source>
        <strain evidence="4">CG-Epi2</strain>
    </source>
</reference>
<dbReference type="EMBL" id="MIYZ01000011">
    <property type="protein sequence ID" value="OIR22609.1"/>
    <property type="molecule type" value="Genomic_DNA"/>
</dbReference>
<dbReference type="Proteomes" id="UP000183615">
    <property type="component" value="Unassembled WGS sequence"/>
</dbReference>
<name>A0A1J5TNV6_9ARCH</name>
<protein>
    <recommendedName>
        <fullName evidence="3">Transglutaminase-like domain-containing protein</fullName>
    </recommendedName>
</protein>
<dbReference type="InterPro" id="IPR028974">
    <property type="entry name" value="TSP_type-3_rpt"/>
</dbReference>
<dbReference type="Gene3D" id="4.10.1080.10">
    <property type="entry name" value="TSP type-3 repeat"/>
    <property type="match status" value="1"/>
</dbReference>
<comment type="caution">
    <text evidence="4">The sequence shown here is derived from an EMBL/GenBank/DDBJ whole genome shotgun (WGS) entry which is preliminary data.</text>
</comment>
<evidence type="ECO:0000256" key="1">
    <source>
        <dbReference type="ARBA" id="ARBA00007458"/>
    </source>
</evidence>
<dbReference type="AlphaFoldDB" id="A0A1J5TNV6"/>
<accession>A0A1J5TNV6</accession>
<evidence type="ECO:0000256" key="2">
    <source>
        <dbReference type="SAM" id="MobiDB-lite"/>
    </source>
</evidence>
<dbReference type="PANTHER" id="PTHR39327:SF1">
    <property type="entry name" value="BLR5470 PROTEIN"/>
    <property type="match status" value="1"/>
</dbReference>